<name>A0A1C3EPB7_9GAMM</name>
<dbReference type="AlphaFoldDB" id="A0A1C3EPB7"/>
<evidence type="ECO:0000256" key="1">
    <source>
        <dbReference type="SAM" id="Phobius"/>
    </source>
</evidence>
<protein>
    <submittedName>
        <fullName evidence="2">Uncharacterized protein</fullName>
    </submittedName>
</protein>
<reference evidence="2 3" key="1">
    <citation type="submission" date="2016-05" db="EMBL/GenBank/DDBJ databases">
        <title>Genomic Taxonomy of the Vibrionaceae.</title>
        <authorList>
            <person name="Gomez-Gil B."/>
            <person name="Enciso-Ibarra J."/>
        </authorList>
    </citation>
    <scope>NUCLEOTIDE SEQUENCE [LARGE SCALE GENOMIC DNA]</scope>
    <source>
        <strain evidence="2 3">CAIM 1920</strain>
    </source>
</reference>
<keyword evidence="3" id="KW-1185">Reference proteome</keyword>
<feature type="transmembrane region" description="Helical" evidence="1">
    <location>
        <begin position="39"/>
        <end position="58"/>
    </location>
</feature>
<evidence type="ECO:0000313" key="3">
    <source>
        <dbReference type="Proteomes" id="UP000094936"/>
    </source>
</evidence>
<proteinExistence type="predicted"/>
<feature type="transmembrane region" description="Helical" evidence="1">
    <location>
        <begin position="70"/>
        <end position="90"/>
    </location>
</feature>
<dbReference type="Proteomes" id="UP000094936">
    <property type="component" value="Unassembled WGS sequence"/>
</dbReference>
<dbReference type="EMBL" id="LYBM01000006">
    <property type="protein sequence ID" value="ODA35071.1"/>
    <property type="molecule type" value="Genomic_DNA"/>
</dbReference>
<evidence type="ECO:0000313" key="2">
    <source>
        <dbReference type="EMBL" id="ODA35071.1"/>
    </source>
</evidence>
<gene>
    <name evidence="2" type="ORF">A8L45_05170</name>
</gene>
<sequence>MYKSSNIKSGLGFFINNLLAYSSVGVLASGIPFSFFGMTFGFIPVVIASITMAAIRTAEYRKKTFPAMNWKPWLIGLAVLLLANIVVAIIG</sequence>
<organism evidence="2 3">
    <name type="scientific">Veronia pacifica</name>
    <dbReference type="NCBI Taxonomy" id="1080227"/>
    <lineage>
        <taxon>Bacteria</taxon>
        <taxon>Pseudomonadati</taxon>
        <taxon>Pseudomonadota</taxon>
        <taxon>Gammaproteobacteria</taxon>
        <taxon>Vibrionales</taxon>
        <taxon>Vibrionaceae</taxon>
        <taxon>Veronia</taxon>
    </lineage>
</organism>
<keyword evidence="1" id="KW-1133">Transmembrane helix</keyword>
<accession>A0A1C3EPB7</accession>
<comment type="caution">
    <text evidence="2">The sequence shown here is derived from an EMBL/GenBank/DDBJ whole genome shotgun (WGS) entry which is preliminary data.</text>
</comment>
<feature type="transmembrane region" description="Helical" evidence="1">
    <location>
        <begin position="12"/>
        <end position="33"/>
    </location>
</feature>
<keyword evidence="1" id="KW-0472">Membrane</keyword>
<keyword evidence="1" id="KW-0812">Transmembrane</keyword>
<dbReference type="RefSeq" id="WP_068899940.1">
    <property type="nucleotide sequence ID" value="NZ_JBHUIF010000013.1"/>
</dbReference>